<dbReference type="InterPro" id="IPR012944">
    <property type="entry name" value="SusD_RagB_dom"/>
</dbReference>
<dbReference type="OrthoDB" id="630434at2"/>
<reference evidence="8 9" key="1">
    <citation type="submission" date="2018-10" db="EMBL/GenBank/DDBJ databases">
        <title>Butyricimonas faecalis sp. nov., isolated from human faeces and emended description of the genus Butyricimonas.</title>
        <authorList>
            <person name="Le Roy T."/>
            <person name="Van der Smissen P."/>
            <person name="Paquot A."/>
            <person name="Delzenne N."/>
            <person name="Muccioli G."/>
            <person name="Collet J.-F."/>
            <person name="Cani P.D."/>
        </authorList>
    </citation>
    <scope>NUCLEOTIDE SEQUENCE [LARGE SCALE GENOMIC DNA]</scope>
    <source>
        <strain evidence="8 9">H184</strain>
    </source>
</reference>
<dbReference type="RefSeq" id="WP_106624833.1">
    <property type="nucleotide sequence ID" value="NZ_CP032819.1"/>
</dbReference>
<dbReference type="EMBL" id="CP032819">
    <property type="protein sequence ID" value="AZS28653.1"/>
    <property type="molecule type" value="Genomic_DNA"/>
</dbReference>
<organism evidence="8 9">
    <name type="scientific">Butyricimonas faecalis</name>
    <dbReference type="NCBI Taxonomy" id="2093856"/>
    <lineage>
        <taxon>Bacteria</taxon>
        <taxon>Pseudomonadati</taxon>
        <taxon>Bacteroidota</taxon>
        <taxon>Bacteroidia</taxon>
        <taxon>Bacteroidales</taxon>
        <taxon>Odoribacteraceae</taxon>
        <taxon>Butyricimonas</taxon>
    </lineage>
</organism>
<evidence type="ECO:0000256" key="5">
    <source>
        <dbReference type="ARBA" id="ARBA00023237"/>
    </source>
</evidence>
<evidence type="ECO:0000256" key="2">
    <source>
        <dbReference type="ARBA" id="ARBA00006275"/>
    </source>
</evidence>
<protein>
    <submittedName>
        <fullName evidence="8">RagB/SusD family nutrient uptake outer membrane protein</fullName>
    </submittedName>
</protein>
<evidence type="ECO:0000313" key="8">
    <source>
        <dbReference type="EMBL" id="AZS28653.1"/>
    </source>
</evidence>
<keyword evidence="5" id="KW-0998">Cell outer membrane</keyword>
<sequence length="507" mass="58111">MKKIVKYIVESVVGIMLLTGCEGFLETTSQDLIVPVTVEHYKELLQGEGYFKSLLSKSAFVLYMTDDVEFFGRDGVDMITNANFSSYGDAYCWQEEVENDHMTDECYKYLYKQVLVANTCISALNKMEGSSEEREILAGQAYFTRAFAYFLLANFYAQAYNEATASDLCVPLVLEPTPTANKFQRNTIEEVWNRIVMDCDQAIECLKGKDITSIYEINYGAALILGMRIGLFMEDFDKVIDCGEKVLALNDALYNLTGKPQINGPSAPSASPFIDKFIYPANNPEIIWLYDNGGAVSFYELFNVNIILSANTISISSVASNSIMSAYKHQEGSSEGTLEEDKRVAYWFIPAPSNYYPAYVPMKFDPDNIAGDDYQSAFRTGEVYISLAEAYVRKENPNKDRALYYLNKLRENRITHYTNLETADFLSDDALLHFVWEERRRELCFEEHHRWWDLRRTGQPELTHVWQGGEVYQLTEKDMAYIINFPKSEREYNPDLNNPRPKRNGIN</sequence>
<evidence type="ECO:0000259" key="7">
    <source>
        <dbReference type="Pfam" id="PF14322"/>
    </source>
</evidence>
<dbReference type="InterPro" id="IPR033985">
    <property type="entry name" value="SusD-like_N"/>
</dbReference>
<gene>
    <name evidence="8" type="ORF">D8S85_03185</name>
</gene>
<dbReference type="InterPro" id="IPR011990">
    <property type="entry name" value="TPR-like_helical_dom_sf"/>
</dbReference>
<comment type="subcellular location">
    <subcellularLocation>
        <location evidence="1">Cell outer membrane</location>
    </subcellularLocation>
</comment>
<name>A0A3S9VQ17_9BACT</name>
<accession>A0A3S9VQ17</accession>
<dbReference type="Gene3D" id="1.25.40.390">
    <property type="match status" value="1"/>
</dbReference>
<keyword evidence="3" id="KW-0732">Signal</keyword>
<evidence type="ECO:0000259" key="6">
    <source>
        <dbReference type="Pfam" id="PF07980"/>
    </source>
</evidence>
<evidence type="ECO:0000256" key="3">
    <source>
        <dbReference type="ARBA" id="ARBA00022729"/>
    </source>
</evidence>
<dbReference type="KEGG" id="buy:D8S85_03185"/>
<evidence type="ECO:0000256" key="1">
    <source>
        <dbReference type="ARBA" id="ARBA00004442"/>
    </source>
</evidence>
<evidence type="ECO:0000313" key="9">
    <source>
        <dbReference type="Proteomes" id="UP000270673"/>
    </source>
</evidence>
<keyword evidence="4" id="KW-0472">Membrane</keyword>
<dbReference type="SUPFAM" id="SSF48452">
    <property type="entry name" value="TPR-like"/>
    <property type="match status" value="1"/>
</dbReference>
<evidence type="ECO:0000256" key="4">
    <source>
        <dbReference type="ARBA" id="ARBA00023136"/>
    </source>
</evidence>
<dbReference type="Pfam" id="PF14322">
    <property type="entry name" value="SusD-like_3"/>
    <property type="match status" value="1"/>
</dbReference>
<dbReference type="Proteomes" id="UP000270673">
    <property type="component" value="Chromosome"/>
</dbReference>
<feature type="domain" description="RagB/SusD" evidence="6">
    <location>
        <begin position="376"/>
        <end position="493"/>
    </location>
</feature>
<dbReference type="AlphaFoldDB" id="A0A3S9VQ17"/>
<dbReference type="Pfam" id="PF07980">
    <property type="entry name" value="SusD_RagB"/>
    <property type="match status" value="1"/>
</dbReference>
<keyword evidence="9" id="KW-1185">Reference proteome</keyword>
<proteinExistence type="inferred from homology"/>
<feature type="domain" description="SusD-like N-terminal" evidence="7">
    <location>
        <begin position="84"/>
        <end position="206"/>
    </location>
</feature>
<dbReference type="GO" id="GO:0009279">
    <property type="term" value="C:cell outer membrane"/>
    <property type="evidence" value="ECO:0007669"/>
    <property type="project" value="UniProtKB-SubCell"/>
</dbReference>
<comment type="similarity">
    <text evidence="2">Belongs to the SusD family.</text>
</comment>
<dbReference type="PROSITE" id="PS51257">
    <property type="entry name" value="PROKAR_LIPOPROTEIN"/>
    <property type="match status" value="1"/>
</dbReference>